<evidence type="ECO:0000256" key="7">
    <source>
        <dbReference type="ARBA" id="ARBA00023163"/>
    </source>
</evidence>
<dbReference type="InterPro" id="IPR013783">
    <property type="entry name" value="Ig-like_fold"/>
</dbReference>
<dbReference type="Gene3D" id="2.60.40.10">
    <property type="entry name" value="Immunoglobulins"/>
    <property type="match status" value="1"/>
</dbReference>
<evidence type="ECO:0000256" key="8">
    <source>
        <dbReference type="SAM" id="Phobius"/>
    </source>
</evidence>
<sequence>EINFNVPEDIIFETYRNQNLSGISDNDMYVLYKDKDSQLWMSAFGGGPNKLTGYDGEKRKPVFKSYGIRQGWNTGVVMSITEDDSGNVWFATESGVSRFDKQTEHFHNYDTYDGFPDVTPEGGVALKTIDDELWVGCKQGILVFSPSKLQSYHPDYATYIVDMKISNTDFRSSKDEMTTKESIKYTGEVRLKHGQSMFTIEFAALNYYNQNRVSYKYMLEGYEKEWHFTGKNRIASYTNVPPGEYTFRVQSIDEANPELLSGTTLAITVLPPWWLHGLAYTVYLLAGIGLLILAWKTVLFLLKKKNDVYIEQRLSKLKITFFTTISNELRTPLLLIKSPLQELKEKETFSPKGKKYVKLVEKNTDQMLQLVDRILDFKKTQNEKMRLTVSLIDLNEIMNSFYKEFRIWSQENEATYSFHLTDDVITLWADKEKLEIVIRDIISNAFKFTSSGKNITVSTGITKDGKKCYIKIEDGDVGISENKISTIFERFSQRDKTWNPYHQGTGVGLALSKELISLHHGSIVVKSRENQGAVFTVELLLGKKHFKNSEVTFYMGDTEEKPQLQPATTILDEQPTGGSIAENTLPLFVEDNKDLEKKDILFLEKIHQVIEENLNNSELNMDDIAANIGLSRPAFFKKLKSLTGFAPVDLIKEIRLNKSVELIRNTNKHISEIAFTVGFKDSGYYAKCFRKKYHKTPTEYRNDRIS</sequence>
<dbReference type="SMART" id="SM00342">
    <property type="entry name" value="HTH_ARAC"/>
    <property type="match status" value="1"/>
</dbReference>
<evidence type="ECO:0000256" key="3">
    <source>
        <dbReference type="ARBA" id="ARBA00022553"/>
    </source>
</evidence>
<organism evidence="11">
    <name type="scientific">termite gut metagenome</name>
    <dbReference type="NCBI Taxonomy" id="433724"/>
    <lineage>
        <taxon>unclassified sequences</taxon>
        <taxon>metagenomes</taxon>
        <taxon>organismal metagenomes</taxon>
    </lineage>
</organism>
<dbReference type="CDD" id="cd00082">
    <property type="entry name" value="HisKA"/>
    <property type="match status" value="1"/>
</dbReference>
<comment type="caution">
    <text evidence="11">The sequence shown here is derived from an EMBL/GenBank/DDBJ whole genome shotgun (WGS) entry which is preliminary data.</text>
</comment>
<dbReference type="Pfam" id="PF12833">
    <property type="entry name" value="HTH_18"/>
    <property type="match status" value="1"/>
</dbReference>
<dbReference type="GO" id="GO:0003700">
    <property type="term" value="F:DNA-binding transcription factor activity"/>
    <property type="evidence" value="ECO:0007669"/>
    <property type="project" value="InterPro"/>
</dbReference>
<keyword evidence="8" id="KW-1133">Transmembrane helix</keyword>
<dbReference type="InterPro" id="IPR003661">
    <property type="entry name" value="HisK_dim/P_dom"/>
</dbReference>
<dbReference type="InterPro" id="IPR005467">
    <property type="entry name" value="His_kinase_dom"/>
</dbReference>
<dbReference type="FunFam" id="3.30.565.10:FF:000006">
    <property type="entry name" value="Sensor histidine kinase WalK"/>
    <property type="match status" value="1"/>
</dbReference>
<dbReference type="PROSITE" id="PS01124">
    <property type="entry name" value="HTH_ARAC_FAMILY_2"/>
    <property type="match status" value="1"/>
</dbReference>
<feature type="non-terminal residue" evidence="11">
    <location>
        <position position="1"/>
    </location>
</feature>
<dbReference type="PANTHER" id="PTHR43547:SF2">
    <property type="entry name" value="HYBRID SIGNAL TRANSDUCTION HISTIDINE KINASE C"/>
    <property type="match status" value="1"/>
</dbReference>
<proteinExistence type="predicted"/>
<dbReference type="SUPFAM" id="SSF55874">
    <property type="entry name" value="ATPase domain of HSP90 chaperone/DNA topoisomerase II/histidine kinase"/>
    <property type="match status" value="1"/>
</dbReference>
<dbReference type="EC" id="2.7.13.3" evidence="2"/>
<dbReference type="InterPro" id="IPR003594">
    <property type="entry name" value="HATPase_dom"/>
</dbReference>
<keyword evidence="8" id="KW-0472">Membrane</keyword>
<dbReference type="AlphaFoldDB" id="A0A5J4QV41"/>
<dbReference type="InterPro" id="IPR015943">
    <property type="entry name" value="WD40/YVTN_repeat-like_dom_sf"/>
</dbReference>
<protein>
    <recommendedName>
        <fullName evidence="2">histidine kinase</fullName>
        <ecNumber evidence="2">2.7.13.3</ecNumber>
    </recommendedName>
</protein>
<dbReference type="GO" id="GO:0000155">
    <property type="term" value="F:phosphorelay sensor kinase activity"/>
    <property type="evidence" value="ECO:0007669"/>
    <property type="project" value="InterPro"/>
</dbReference>
<dbReference type="InterPro" id="IPR036890">
    <property type="entry name" value="HATPase_C_sf"/>
</dbReference>
<dbReference type="Pfam" id="PF00512">
    <property type="entry name" value="HisKA"/>
    <property type="match status" value="1"/>
</dbReference>
<dbReference type="SUPFAM" id="SSF63829">
    <property type="entry name" value="Calcium-dependent phosphotriesterase"/>
    <property type="match status" value="1"/>
</dbReference>
<feature type="domain" description="Histidine kinase" evidence="10">
    <location>
        <begin position="324"/>
        <end position="543"/>
    </location>
</feature>
<dbReference type="InterPro" id="IPR011123">
    <property type="entry name" value="Y_Y_Y"/>
</dbReference>
<dbReference type="Gene3D" id="1.10.287.130">
    <property type="match status" value="1"/>
</dbReference>
<evidence type="ECO:0000313" key="11">
    <source>
        <dbReference type="EMBL" id="KAA6325034.1"/>
    </source>
</evidence>
<evidence type="ECO:0000259" key="9">
    <source>
        <dbReference type="PROSITE" id="PS01124"/>
    </source>
</evidence>
<dbReference type="InterPro" id="IPR004358">
    <property type="entry name" value="Sig_transdc_His_kin-like_C"/>
</dbReference>
<feature type="domain" description="HTH araC/xylS-type" evidence="9">
    <location>
        <begin position="604"/>
        <end position="703"/>
    </location>
</feature>
<evidence type="ECO:0000256" key="5">
    <source>
        <dbReference type="ARBA" id="ARBA00022777"/>
    </source>
</evidence>
<reference evidence="11" key="1">
    <citation type="submission" date="2019-03" db="EMBL/GenBank/DDBJ databases">
        <title>Single cell metagenomics reveals metabolic interactions within the superorganism composed of flagellate Streblomastix strix and complex community of Bacteroidetes bacteria on its surface.</title>
        <authorList>
            <person name="Treitli S.C."/>
            <person name="Kolisko M."/>
            <person name="Husnik F."/>
            <person name="Keeling P."/>
            <person name="Hampl V."/>
        </authorList>
    </citation>
    <scope>NUCLEOTIDE SEQUENCE</scope>
    <source>
        <strain evidence="11">STM</strain>
    </source>
</reference>
<keyword evidence="7" id="KW-0804">Transcription</keyword>
<feature type="transmembrane region" description="Helical" evidence="8">
    <location>
        <begin position="273"/>
        <end position="295"/>
    </location>
</feature>
<dbReference type="Gene3D" id="1.10.10.60">
    <property type="entry name" value="Homeodomain-like"/>
    <property type="match status" value="2"/>
</dbReference>
<evidence type="ECO:0000256" key="1">
    <source>
        <dbReference type="ARBA" id="ARBA00000085"/>
    </source>
</evidence>
<name>A0A5J4QV41_9ZZZZ</name>
<evidence type="ECO:0000256" key="6">
    <source>
        <dbReference type="ARBA" id="ARBA00023015"/>
    </source>
</evidence>
<dbReference type="InterPro" id="IPR018060">
    <property type="entry name" value="HTH_AraC"/>
</dbReference>
<dbReference type="SUPFAM" id="SSF47384">
    <property type="entry name" value="Homodimeric domain of signal transducing histidine kinase"/>
    <property type="match status" value="1"/>
</dbReference>
<accession>A0A5J4QV41</accession>
<dbReference type="PANTHER" id="PTHR43547">
    <property type="entry name" value="TWO-COMPONENT HISTIDINE KINASE"/>
    <property type="match status" value="1"/>
</dbReference>
<evidence type="ECO:0000259" key="10">
    <source>
        <dbReference type="PROSITE" id="PS50109"/>
    </source>
</evidence>
<keyword evidence="6" id="KW-0805">Transcription regulation</keyword>
<dbReference type="GO" id="GO:0043565">
    <property type="term" value="F:sequence-specific DNA binding"/>
    <property type="evidence" value="ECO:0007669"/>
    <property type="project" value="InterPro"/>
</dbReference>
<dbReference type="Pfam" id="PF02518">
    <property type="entry name" value="HATPase_c"/>
    <property type="match status" value="1"/>
</dbReference>
<dbReference type="PRINTS" id="PR00344">
    <property type="entry name" value="BCTRLSENSOR"/>
</dbReference>
<dbReference type="SUPFAM" id="SSF46689">
    <property type="entry name" value="Homeodomain-like"/>
    <property type="match status" value="1"/>
</dbReference>
<keyword evidence="5 11" id="KW-0418">Kinase</keyword>
<comment type="catalytic activity">
    <reaction evidence="1">
        <text>ATP + protein L-histidine = ADP + protein N-phospho-L-histidine.</text>
        <dbReference type="EC" id="2.7.13.3"/>
    </reaction>
</comment>
<dbReference type="SMART" id="SM00387">
    <property type="entry name" value="HATPase_c"/>
    <property type="match status" value="1"/>
</dbReference>
<dbReference type="SMART" id="SM00388">
    <property type="entry name" value="HisKA"/>
    <property type="match status" value="1"/>
</dbReference>
<dbReference type="InterPro" id="IPR009057">
    <property type="entry name" value="Homeodomain-like_sf"/>
</dbReference>
<keyword evidence="8" id="KW-0812">Transmembrane</keyword>
<dbReference type="FunFam" id="2.60.40.10:FF:000791">
    <property type="entry name" value="Two-component system sensor histidine kinase/response regulator"/>
    <property type="match status" value="1"/>
</dbReference>
<dbReference type="PROSITE" id="PS50109">
    <property type="entry name" value="HIS_KIN"/>
    <property type="match status" value="1"/>
</dbReference>
<dbReference type="Gene3D" id="3.30.565.10">
    <property type="entry name" value="Histidine kinase-like ATPase, C-terminal domain"/>
    <property type="match status" value="1"/>
</dbReference>
<evidence type="ECO:0000256" key="4">
    <source>
        <dbReference type="ARBA" id="ARBA00022679"/>
    </source>
</evidence>
<keyword evidence="4 11" id="KW-0808">Transferase</keyword>
<dbReference type="EMBL" id="SNRY01002448">
    <property type="protein sequence ID" value="KAA6325034.1"/>
    <property type="molecule type" value="Genomic_DNA"/>
</dbReference>
<dbReference type="Gene3D" id="2.130.10.10">
    <property type="entry name" value="YVTN repeat-like/Quinoprotein amine dehydrogenase"/>
    <property type="match status" value="1"/>
</dbReference>
<gene>
    <name evidence="11" type="ORF">EZS27_025707</name>
</gene>
<dbReference type="FunFam" id="1.10.287.130:FF:000045">
    <property type="entry name" value="Two-component system sensor histidine kinase/response regulator"/>
    <property type="match status" value="1"/>
</dbReference>
<dbReference type="InterPro" id="IPR036097">
    <property type="entry name" value="HisK_dim/P_sf"/>
</dbReference>
<keyword evidence="3" id="KW-0597">Phosphoprotein</keyword>
<dbReference type="Pfam" id="PF07495">
    <property type="entry name" value="Y_Y_Y"/>
    <property type="match status" value="1"/>
</dbReference>
<evidence type="ECO:0000256" key="2">
    <source>
        <dbReference type="ARBA" id="ARBA00012438"/>
    </source>
</evidence>